<dbReference type="WBParaSite" id="jg8884">
    <property type="protein sequence ID" value="jg8884"/>
    <property type="gene ID" value="jg8884"/>
</dbReference>
<organism evidence="2 3">
    <name type="scientific">Ditylenchus dipsaci</name>
    <dbReference type="NCBI Taxonomy" id="166011"/>
    <lineage>
        <taxon>Eukaryota</taxon>
        <taxon>Metazoa</taxon>
        <taxon>Ecdysozoa</taxon>
        <taxon>Nematoda</taxon>
        <taxon>Chromadorea</taxon>
        <taxon>Rhabditida</taxon>
        <taxon>Tylenchina</taxon>
        <taxon>Tylenchomorpha</taxon>
        <taxon>Sphaerularioidea</taxon>
        <taxon>Anguinidae</taxon>
        <taxon>Anguininae</taxon>
        <taxon>Ditylenchus</taxon>
    </lineage>
</organism>
<feature type="region of interest" description="Disordered" evidence="1">
    <location>
        <begin position="487"/>
        <end position="516"/>
    </location>
</feature>
<feature type="compositionally biased region" description="Low complexity" evidence="1">
    <location>
        <begin position="363"/>
        <end position="380"/>
    </location>
</feature>
<feature type="compositionally biased region" description="Polar residues" evidence="1">
    <location>
        <begin position="154"/>
        <end position="163"/>
    </location>
</feature>
<reference evidence="3" key="1">
    <citation type="submission" date="2022-11" db="UniProtKB">
        <authorList>
            <consortium name="WormBaseParasite"/>
        </authorList>
    </citation>
    <scope>IDENTIFICATION</scope>
</reference>
<evidence type="ECO:0000256" key="1">
    <source>
        <dbReference type="SAM" id="MobiDB-lite"/>
    </source>
</evidence>
<sequence length="516" mass="57440">MLSFIDNLKGRLARTSGVLLMAGVGSYCAYRMCRRFLGKDFVWTLLDSAKCDMLSRADCRLLHPAAEGFYTVRLGEDDLQQIQEFLLRNTQGSLVSVGRSGRRSSCSSTASNWRRLGRQQEKGLASLLMDLSSAVEMTKNHLQLDHEDDEDARSITSEMSSVSHQHAHQPHPKQARSHRNRLWSLSTAASEGNEDDESVASASLRIVWQGEQDWEDEFQVQEYREQSSTPSGISQLSAFKNLEKMFSQKGQHWQEELEEDPGWMSQQQLHHQPTTSSIYGEEVEQNNPATSKCLYSDTDYMYHSVTVERGDIAASEVMSMCSGRSGCSNLSNVHHRQRTPSHGLWELTSESRRSTPEKSGMPQGLSTQSGSSQVGGSSRRQTSKNQMTDSCFSKSSFASSSASSASLSTKMETSQRLTTPKSKPSSSAMFDSAIGMESESLMVGAETDCSQDSKQLPSDTFKDELSTSKGLNPGILRRNWLLDGIEESESSPQHYPQTRSKSSSTSLSEERSLEWF</sequence>
<feature type="compositionally biased region" description="Low complexity" evidence="1">
    <location>
        <begin position="498"/>
        <end position="507"/>
    </location>
</feature>
<protein>
    <submittedName>
        <fullName evidence="3">Uncharacterized protein</fullName>
    </submittedName>
</protein>
<dbReference type="Proteomes" id="UP000887574">
    <property type="component" value="Unplaced"/>
</dbReference>
<feature type="region of interest" description="Disordered" evidence="1">
    <location>
        <begin position="443"/>
        <end position="473"/>
    </location>
</feature>
<name>A0A915ER17_9BILA</name>
<accession>A0A915ER17</accession>
<feature type="compositionally biased region" description="Basic residues" evidence="1">
    <location>
        <begin position="165"/>
        <end position="179"/>
    </location>
</feature>
<feature type="compositionally biased region" description="Polar residues" evidence="1">
    <location>
        <begin position="448"/>
        <end position="458"/>
    </location>
</feature>
<feature type="region of interest" description="Disordered" evidence="1">
    <location>
        <begin position="145"/>
        <end position="179"/>
    </location>
</feature>
<proteinExistence type="predicted"/>
<evidence type="ECO:0000313" key="2">
    <source>
        <dbReference type="Proteomes" id="UP000887574"/>
    </source>
</evidence>
<feature type="compositionally biased region" description="Low complexity" evidence="1">
    <location>
        <begin position="390"/>
        <end position="408"/>
    </location>
</feature>
<feature type="region of interest" description="Disordered" evidence="1">
    <location>
        <begin position="332"/>
        <end position="429"/>
    </location>
</feature>
<evidence type="ECO:0000313" key="3">
    <source>
        <dbReference type="WBParaSite" id="jg8884"/>
    </source>
</evidence>
<feature type="compositionally biased region" description="Polar residues" evidence="1">
    <location>
        <begin position="409"/>
        <end position="429"/>
    </location>
</feature>
<dbReference type="AlphaFoldDB" id="A0A915ER17"/>
<keyword evidence="2" id="KW-1185">Reference proteome</keyword>